<proteinExistence type="predicted"/>
<feature type="transmembrane region" description="Helical" evidence="6">
    <location>
        <begin position="349"/>
        <end position="368"/>
    </location>
</feature>
<dbReference type="InterPro" id="IPR050833">
    <property type="entry name" value="Poly_Biosynth_Transport"/>
</dbReference>
<evidence type="ECO:0000256" key="1">
    <source>
        <dbReference type="ARBA" id="ARBA00004651"/>
    </source>
</evidence>
<keyword evidence="8" id="KW-1185">Reference proteome</keyword>
<keyword evidence="5 6" id="KW-0472">Membrane</keyword>
<dbReference type="STRING" id="246786.GS18_0202975"/>
<feature type="transmembrane region" description="Helical" evidence="6">
    <location>
        <begin position="82"/>
        <end position="101"/>
    </location>
</feature>
<accession>A0A084H2V6</accession>
<evidence type="ECO:0000256" key="4">
    <source>
        <dbReference type="ARBA" id="ARBA00022989"/>
    </source>
</evidence>
<dbReference type="Proteomes" id="UP000028549">
    <property type="component" value="Unassembled WGS sequence"/>
</dbReference>
<evidence type="ECO:0000256" key="2">
    <source>
        <dbReference type="ARBA" id="ARBA00022475"/>
    </source>
</evidence>
<dbReference type="InterPro" id="IPR002797">
    <property type="entry name" value="Polysacc_synth"/>
</dbReference>
<reference evidence="7 8" key="1">
    <citation type="journal article" date="2005" name="Int. J. Syst. Evol. Microbiol.">
        <title>Bacillus cibi sp. nov., isolated from jeotgal, a traditional Korean fermented seafood.</title>
        <authorList>
            <person name="Yoon J.H."/>
            <person name="Lee C.H."/>
            <person name="Oh T.K."/>
        </authorList>
    </citation>
    <scope>NUCLEOTIDE SEQUENCE [LARGE SCALE GENOMIC DNA]</scope>
    <source>
        <strain evidence="7 8">DSM 16189</strain>
    </source>
</reference>
<feature type="transmembrane region" description="Helical" evidence="6">
    <location>
        <begin position="238"/>
        <end position="258"/>
    </location>
</feature>
<feature type="transmembrane region" description="Helical" evidence="6">
    <location>
        <begin position="172"/>
        <end position="197"/>
    </location>
</feature>
<dbReference type="RefSeq" id="WP_029565456.1">
    <property type="nucleotide sequence ID" value="NZ_JNVC02000001.1"/>
</dbReference>
<comment type="caution">
    <text evidence="7">The sequence shown here is derived from an EMBL/GenBank/DDBJ whole genome shotgun (WGS) entry which is preliminary data.</text>
</comment>
<keyword evidence="4 6" id="KW-1133">Transmembrane helix</keyword>
<sequence length="442" mass="49532">MNSFFKGTLLLIVAAFFSECIEFFVNMILARELGEEGMGRYMSILPVIFLVIVLASLELPISISKYIAENKKVLHYSMLQHALKMTAAVTFTVLAGTYILFTATPLLDGFHPAVKWLFIGLIPIASFSSIARGYFMGVQQMGKIAVSNFLRKAVQFTVLLCVFSVFNFSQQALLIALCAFIGSEMIVFLYLTSMFMIHMHALRRGSFTPITGTEARKKLLSVSLPTTGLRIFHAITNAIQPFLIQTALVAAGFGAAAATEHFGMLTGVAMSIGFFPAFIAHSLMIMLIPTVSDAYAQKDTKTLRNLLQQSMSFTMLYGVPAVFIIYLFAEPLTSLFFSSDQAAFYLKLLWPYFLFHFFVIPMQAYLIGLGLVKDAFYHTLWSHIVSFAMMFFLGSRESLHMTGIILGMNTGIVLLTFMHYFTICEKIGITVWLTKRRDNVYR</sequence>
<feature type="transmembrane region" description="Helical" evidence="6">
    <location>
        <begin position="40"/>
        <end position="61"/>
    </location>
</feature>
<evidence type="ECO:0000256" key="5">
    <source>
        <dbReference type="ARBA" id="ARBA00023136"/>
    </source>
</evidence>
<dbReference type="Pfam" id="PF01943">
    <property type="entry name" value="Polysacc_synt"/>
    <property type="match status" value="1"/>
</dbReference>
<evidence type="ECO:0000313" key="7">
    <source>
        <dbReference type="EMBL" id="KEZ53918.1"/>
    </source>
</evidence>
<feature type="transmembrane region" description="Helical" evidence="6">
    <location>
        <begin position="375"/>
        <end position="393"/>
    </location>
</feature>
<feature type="transmembrane region" description="Helical" evidence="6">
    <location>
        <begin position="264"/>
        <end position="289"/>
    </location>
</feature>
<keyword evidence="3 6" id="KW-0812">Transmembrane</keyword>
<feature type="transmembrane region" description="Helical" evidence="6">
    <location>
        <begin position="149"/>
        <end position="166"/>
    </location>
</feature>
<feature type="transmembrane region" description="Helical" evidence="6">
    <location>
        <begin position="113"/>
        <end position="137"/>
    </location>
</feature>
<name>A0A084H2V6_METID</name>
<organism evidence="7 8">
    <name type="scientific">Metabacillus indicus</name>
    <name type="common">Bacillus indicus</name>
    <dbReference type="NCBI Taxonomy" id="246786"/>
    <lineage>
        <taxon>Bacteria</taxon>
        <taxon>Bacillati</taxon>
        <taxon>Bacillota</taxon>
        <taxon>Bacilli</taxon>
        <taxon>Bacillales</taxon>
        <taxon>Bacillaceae</taxon>
        <taxon>Metabacillus</taxon>
    </lineage>
</organism>
<feature type="transmembrane region" description="Helical" evidence="6">
    <location>
        <begin position="310"/>
        <end position="329"/>
    </location>
</feature>
<evidence type="ECO:0000256" key="6">
    <source>
        <dbReference type="SAM" id="Phobius"/>
    </source>
</evidence>
<evidence type="ECO:0000256" key="3">
    <source>
        <dbReference type="ARBA" id="ARBA00022692"/>
    </source>
</evidence>
<dbReference type="OrthoDB" id="9775950at2"/>
<dbReference type="PIRSF" id="PIRSF038958">
    <property type="entry name" value="PG_synth_SpoVB"/>
    <property type="match status" value="1"/>
</dbReference>
<gene>
    <name evidence="7" type="ORF">GS18_0202975</name>
</gene>
<dbReference type="PANTHER" id="PTHR30250">
    <property type="entry name" value="PST FAMILY PREDICTED COLANIC ACID TRANSPORTER"/>
    <property type="match status" value="1"/>
</dbReference>
<comment type="subcellular location">
    <subcellularLocation>
        <location evidence="1">Cell membrane</location>
        <topology evidence="1">Multi-pass membrane protein</topology>
    </subcellularLocation>
</comment>
<dbReference type="AlphaFoldDB" id="A0A084H2V6"/>
<dbReference type="PANTHER" id="PTHR30250:SF24">
    <property type="entry name" value="STAGE V SPORULATION PROTEIN B"/>
    <property type="match status" value="1"/>
</dbReference>
<dbReference type="EMBL" id="JNVC02000001">
    <property type="protein sequence ID" value="KEZ53918.1"/>
    <property type="molecule type" value="Genomic_DNA"/>
</dbReference>
<keyword evidence="2" id="KW-1003">Cell membrane</keyword>
<evidence type="ECO:0000313" key="8">
    <source>
        <dbReference type="Proteomes" id="UP000028549"/>
    </source>
</evidence>
<dbReference type="InterPro" id="IPR024923">
    <property type="entry name" value="PG_synth_SpoVB"/>
</dbReference>
<dbReference type="CDD" id="cd13124">
    <property type="entry name" value="MATE_SpoVB_like"/>
    <property type="match status" value="1"/>
</dbReference>
<feature type="transmembrane region" description="Helical" evidence="6">
    <location>
        <begin position="399"/>
        <end position="421"/>
    </location>
</feature>
<protein>
    <submittedName>
        <fullName evidence="7">Multidrug transporter MatE</fullName>
    </submittedName>
</protein>
<dbReference type="GO" id="GO:0005886">
    <property type="term" value="C:plasma membrane"/>
    <property type="evidence" value="ECO:0007669"/>
    <property type="project" value="UniProtKB-SubCell"/>
</dbReference>